<dbReference type="AlphaFoldDB" id="A0A850P950"/>
<evidence type="ECO:0000313" key="13">
    <source>
        <dbReference type="Proteomes" id="UP000585665"/>
    </source>
</evidence>
<evidence type="ECO:0000256" key="10">
    <source>
        <dbReference type="HAMAP-Rule" id="MF_01405"/>
    </source>
</evidence>
<dbReference type="GO" id="GO:0036222">
    <property type="term" value="F:XTP diphosphatase activity"/>
    <property type="evidence" value="ECO:0007669"/>
    <property type="project" value="UniProtKB-UniRule"/>
</dbReference>
<feature type="binding site" evidence="10">
    <location>
        <position position="182"/>
    </location>
    <ligand>
        <name>substrate</name>
    </ligand>
</feature>
<accession>A0A850P950</accession>
<evidence type="ECO:0000256" key="4">
    <source>
        <dbReference type="ARBA" id="ARBA00022741"/>
    </source>
</evidence>
<feature type="binding site" evidence="10">
    <location>
        <position position="78"/>
    </location>
    <ligand>
        <name>Mg(2+)</name>
        <dbReference type="ChEBI" id="CHEBI:18420"/>
    </ligand>
</feature>
<comment type="catalytic activity">
    <reaction evidence="10">
        <text>ITP + H2O = IMP + diphosphate + H(+)</text>
        <dbReference type="Rhea" id="RHEA:29399"/>
        <dbReference type="ChEBI" id="CHEBI:15377"/>
        <dbReference type="ChEBI" id="CHEBI:15378"/>
        <dbReference type="ChEBI" id="CHEBI:33019"/>
        <dbReference type="ChEBI" id="CHEBI:58053"/>
        <dbReference type="ChEBI" id="CHEBI:61402"/>
        <dbReference type="EC" id="3.6.1.66"/>
    </reaction>
</comment>
<dbReference type="Pfam" id="PF01725">
    <property type="entry name" value="Ham1p_like"/>
    <property type="match status" value="1"/>
</dbReference>
<evidence type="ECO:0000256" key="9">
    <source>
        <dbReference type="ARBA" id="ARBA00052017"/>
    </source>
</evidence>
<dbReference type="Proteomes" id="UP000585665">
    <property type="component" value="Unassembled WGS sequence"/>
</dbReference>
<feature type="binding site" evidence="10">
    <location>
        <position position="49"/>
    </location>
    <ligand>
        <name>Mg(2+)</name>
        <dbReference type="ChEBI" id="CHEBI:18420"/>
    </ligand>
</feature>
<evidence type="ECO:0000256" key="3">
    <source>
        <dbReference type="ARBA" id="ARBA00022723"/>
    </source>
</evidence>
<dbReference type="EMBL" id="JABXXR010000091">
    <property type="protein sequence ID" value="NVN41107.1"/>
    <property type="molecule type" value="Genomic_DNA"/>
</dbReference>
<evidence type="ECO:0000256" key="5">
    <source>
        <dbReference type="ARBA" id="ARBA00022801"/>
    </source>
</evidence>
<evidence type="ECO:0000256" key="8">
    <source>
        <dbReference type="ARBA" id="ARBA00051875"/>
    </source>
</evidence>
<dbReference type="GO" id="GO:0009146">
    <property type="term" value="P:purine nucleoside triphosphate catabolic process"/>
    <property type="evidence" value="ECO:0007669"/>
    <property type="project" value="UniProtKB-UniRule"/>
</dbReference>
<dbReference type="FunFam" id="3.90.950.10:FF:000001">
    <property type="entry name" value="dITP/XTP pyrophosphatase"/>
    <property type="match status" value="1"/>
</dbReference>
<comment type="cofactor">
    <cofactor evidence="10">
        <name>Mg(2+)</name>
        <dbReference type="ChEBI" id="CHEBI:18420"/>
    </cofactor>
    <text evidence="10">Binds 1 Mg(2+) ion per subunit.</text>
</comment>
<keyword evidence="5 10" id="KW-0378">Hydrolase</keyword>
<dbReference type="InterPro" id="IPR020922">
    <property type="entry name" value="dITP/XTP_pyrophosphatase"/>
</dbReference>
<dbReference type="InterPro" id="IPR029001">
    <property type="entry name" value="ITPase-like_fam"/>
</dbReference>
<comment type="subunit">
    <text evidence="2 10">Homodimer.</text>
</comment>
<feature type="binding site" evidence="10">
    <location>
        <begin position="17"/>
        <end position="22"/>
    </location>
    <ligand>
        <name>substrate</name>
    </ligand>
</feature>
<feature type="binding site" evidence="10">
    <location>
        <begin position="187"/>
        <end position="188"/>
    </location>
    <ligand>
        <name>substrate</name>
    </ligand>
</feature>
<dbReference type="EC" id="3.6.1.66" evidence="10"/>
<dbReference type="GO" id="GO:0046872">
    <property type="term" value="F:metal ion binding"/>
    <property type="evidence" value="ECO:0007669"/>
    <property type="project" value="UniProtKB-KW"/>
</dbReference>
<proteinExistence type="inferred from homology"/>
<dbReference type="InterPro" id="IPR002637">
    <property type="entry name" value="RdgB/HAM1"/>
</dbReference>
<evidence type="ECO:0000256" key="6">
    <source>
        <dbReference type="ARBA" id="ARBA00022842"/>
    </source>
</evidence>
<reference evidence="12 13" key="1">
    <citation type="submission" date="2020-06" db="EMBL/GenBank/DDBJ databases">
        <title>Description of novel acetic acid bacteria.</title>
        <authorList>
            <person name="Sombolestani A."/>
        </authorList>
    </citation>
    <scope>NUCLEOTIDE SEQUENCE [LARGE SCALE GENOMIC DNA]</scope>
    <source>
        <strain evidence="12 13">LMG 27010</strain>
    </source>
</reference>
<evidence type="ECO:0000256" key="7">
    <source>
        <dbReference type="ARBA" id="ARBA00023080"/>
    </source>
</evidence>
<dbReference type="PANTHER" id="PTHR11067:SF9">
    <property type="entry name" value="INOSINE TRIPHOSPHATE PYROPHOSPHATASE"/>
    <property type="match status" value="1"/>
</dbReference>
<gene>
    <name evidence="12" type="primary">rdgB</name>
    <name evidence="12" type="ORF">HUK82_11135</name>
</gene>
<dbReference type="GO" id="GO:0000166">
    <property type="term" value="F:nucleotide binding"/>
    <property type="evidence" value="ECO:0007669"/>
    <property type="project" value="UniProtKB-KW"/>
</dbReference>
<dbReference type="GO" id="GO:0009117">
    <property type="term" value="P:nucleotide metabolic process"/>
    <property type="evidence" value="ECO:0007669"/>
    <property type="project" value="UniProtKB-KW"/>
</dbReference>
<comment type="catalytic activity">
    <reaction evidence="8 10">
        <text>dITP + H2O = dIMP + diphosphate + H(+)</text>
        <dbReference type="Rhea" id="RHEA:28342"/>
        <dbReference type="ChEBI" id="CHEBI:15377"/>
        <dbReference type="ChEBI" id="CHEBI:15378"/>
        <dbReference type="ChEBI" id="CHEBI:33019"/>
        <dbReference type="ChEBI" id="CHEBI:61194"/>
        <dbReference type="ChEBI" id="CHEBI:61382"/>
        <dbReference type="EC" id="3.6.1.66"/>
    </reaction>
</comment>
<feature type="active site" description="Proton acceptor" evidence="10">
    <location>
        <position position="78"/>
    </location>
</feature>
<comment type="function">
    <text evidence="10">Pyrophosphatase that catalyzes the hydrolysis of nucleoside triphosphates to their monophosphate derivatives, with a high preference for the non-canonical purine nucleotides XTP (xanthosine triphosphate), dITP (deoxyinosine triphosphate) and ITP. Seems to function as a house-cleaning enzyme that removes non-canonical purine nucleotides from the nucleotide pool, thus preventing their incorporation into DNA/RNA and avoiding chromosomal lesions.</text>
</comment>
<keyword evidence="13" id="KW-1185">Reference proteome</keyword>
<evidence type="ECO:0000313" key="12">
    <source>
        <dbReference type="EMBL" id="NVN41107.1"/>
    </source>
</evidence>
<keyword evidence="3 10" id="KW-0479">Metal-binding</keyword>
<dbReference type="NCBIfam" id="TIGR00042">
    <property type="entry name" value="RdgB/HAM1 family non-canonical purine NTP pyrophosphatase"/>
    <property type="match status" value="1"/>
</dbReference>
<sequence>MSGARRLVVGTELVLASHNRGKLAEFETLLAGSGVRVLGAASLALPEPDETADTFAGNAAIKALAAATATGKPALSDDSGFCVAALDGAPGVYSARWGGPGRDFAMAMERVHTEMDVAADRSAWFSCVLCLAWPDGHVDTFEGRVDGQVVWPPRGEHGHGYDPIFVPAGDHRTFAEMDGTAKNAVSHRGRALALFRAACLPQ</sequence>
<keyword evidence="7 10" id="KW-0546">Nucleotide metabolism</keyword>
<keyword evidence="4 10" id="KW-0547">Nucleotide-binding</keyword>
<evidence type="ECO:0000256" key="2">
    <source>
        <dbReference type="ARBA" id="ARBA00011738"/>
    </source>
</evidence>
<protein>
    <recommendedName>
        <fullName evidence="10">dITP/XTP pyrophosphatase</fullName>
        <ecNumber evidence="10">3.6.1.66</ecNumber>
    </recommendedName>
    <alternativeName>
        <fullName evidence="10">Non-canonical purine NTP pyrophosphatase</fullName>
    </alternativeName>
    <alternativeName>
        <fullName evidence="10">Non-standard purine NTP pyrophosphatase</fullName>
    </alternativeName>
    <alternativeName>
        <fullName evidence="10">Nucleoside-triphosphate diphosphatase</fullName>
    </alternativeName>
    <alternativeName>
        <fullName evidence="10">Nucleoside-triphosphate pyrophosphatase</fullName>
        <shortName evidence="10">NTPase</shortName>
    </alternativeName>
</protein>
<evidence type="ECO:0000256" key="11">
    <source>
        <dbReference type="RuleBase" id="RU003781"/>
    </source>
</evidence>
<comment type="similarity">
    <text evidence="1 10 11">Belongs to the HAM1 NTPase family.</text>
</comment>
<keyword evidence="6 10" id="KW-0460">Magnesium</keyword>
<evidence type="ECO:0000256" key="1">
    <source>
        <dbReference type="ARBA" id="ARBA00008023"/>
    </source>
</evidence>
<comment type="caution">
    <text evidence="12">The sequence shown here is derived from an EMBL/GenBank/DDBJ whole genome shotgun (WGS) entry which is preliminary data.</text>
</comment>
<organism evidence="12 13">
    <name type="scientific">Ameyamaea chiangmaiensis</name>
    <dbReference type="NCBI Taxonomy" id="442969"/>
    <lineage>
        <taxon>Bacteria</taxon>
        <taxon>Pseudomonadati</taxon>
        <taxon>Pseudomonadota</taxon>
        <taxon>Alphaproteobacteria</taxon>
        <taxon>Acetobacterales</taxon>
        <taxon>Acetobacteraceae</taxon>
        <taxon>Ameyamaea</taxon>
    </lineage>
</organism>
<dbReference type="GO" id="GO:0035870">
    <property type="term" value="F:dITP diphosphatase activity"/>
    <property type="evidence" value="ECO:0007669"/>
    <property type="project" value="UniProtKB-UniRule"/>
</dbReference>
<dbReference type="GO" id="GO:0005829">
    <property type="term" value="C:cytosol"/>
    <property type="evidence" value="ECO:0007669"/>
    <property type="project" value="TreeGrafter"/>
</dbReference>
<feature type="binding site" evidence="10">
    <location>
        <position position="79"/>
    </location>
    <ligand>
        <name>substrate</name>
    </ligand>
</feature>
<dbReference type="PANTHER" id="PTHR11067">
    <property type="entry name" value="INOSINE TRIPHOSPHATE PYROPHOSPHATASE/HAM1 PROTEIN"/>
    <property type="match status" value="1"/>
</dbReference>
<name>A0A850P950_9PROT</name>
<dbReference type="Gene3D" id="3.90.950.10">
    <property type="match status" value="1"/>
</dbReference>
<feature type="binding site" evidence="10">
    <location>
        <begin position="159"/>
        <end position="162"/>
    </location>
    <ligand>
        <name>substrate</name>
    </ligand>
</feature>
<dbReference type="SUPFAM" id="SSF52972">
    <property type="entry name" value="ITPase-like"/>
    <property type="match status" value="1"/>
</dbReference>
<dbReference type="GO" id="GO:0036220">
    <property type="term" value="F:ITP diphosphatase activity"/>
    <property type="evidence" value="ECO:0007669"/>
    <property type="project" value="UniProtKB-UniRule"/>
</dbReference>
<comment type="catalytic activity">
    <reaction evidence="9 10">
        <text>XTP + H2O = XMP + diphosphate + H(+)</text>
        <dbReference type="Rhea" id="RHEA:28610"/>
        <dbReference type="ChEBI" id="CHEBI:15377"/>
        <dbReference type="ChEBI" id="CHEBI:15378"/>
        <dbReference type="ChEBI" id="CHEBI:33019"/>
        <dbReference type="ChEBI" id="CHEBI:57464"/>
        <dbReference type="ChEBI" id="CHEBI:61314"/>
        <dbReference type="EC" id="3.6.1.66"/>
    </reaction>
</comment>
<dbReference type="RefSeq" id="WP_176614023.1">
    <property type="nucleotide sequence ID" value="NZ_JABXXR010000091.1"/>
</dbReference>
<dbReference type="HAMAP" id="MF_01405">
    <property type="entry name" value="Non_canon_purine_NTPase"/>
    <property type="match status" value="1"/>
</dbReference>
<dbReference type="CDD" id="cd00515">
    <property type="entry name" value="HAM1"/>
    <property type="match status" value="1"/>
</dbReference>
<dbReference type="GO" id="GO:0017111">
    <property type="term" value="F:ribonucleoside triphosphate phosphatase activity"/>
    <property type="evidence" value="ECO:0007669"/>
    <property type="project" value="InterPro"/>
</dbReference>